<protein>
    <submittedName>
        <fullName evidence="1">Transposase</fullName>
    </submittedName>
</protein>
<evidence type="ECO:0000313" key="1">
    <source>
        <dbReference type="EMBL" id="PNL60897.1"/>
    </source>
</evidence>
<comment type="caution">
    <text evidence="1">The sequence shown here is derived from an EMBL/GenBank/DDBJ whole genome shotgun (WGS) entry which is preliminary data.</text>
</comment>
<dbReference type="AlphaFoldDB" id="A0AAX0WRH8"/>
<proteinExistence type="predicted"/>
<keyword evidence="2" id="KW-1185">Reference proteome</keyword>
<reference evidence="1" key="1">
    <citation type="submission" date="2017-12" db="EMBL/GenBank/DDBJ databases">
        <title>FDA dAtabase for Regulatory Grade micrObial Sequences (FDA-ARGOS): Supporting development and validation of Infectious Disease Dx tests.</title>
        <authorList>
            <person name="Kerrigan L."/>
            <person name="Tallon L.J."/>
            <person name="Sadzewicz L."/>
            <person name="Sengamalay N."/>
            <person name="Ott S."/>
            <person name="Godinez A."/>
            <person name="Nagaraj S."/>
            <person name="Vavikolanu K."/>
            <person name="Vyas G."/>
            <person name="Nadendla S."/>
            <person name="Aluvathingal J."/>
            <person name="Sichtig H."/>
        </authorList>
    </citation>
    <scope>NUCLEOTIDE SEQUENCE [LARGE SCALE GENOMIC DNA]</scope>
    <source>
        <strain evidence="1">FDAARGOS_200</strain>
    </source>
</reference>
<evidence type="ECO:0000313" key="2">
    <source>
        <dbReference type="Proteomes" id="UP000192511"/>
    </source>
</evidence>
<organism evidence="1 2">
    <name type="scientific">Legionella anisa</name>
    <dbReference type="NCBI Taxonomy" id="28082"/>
    <lineage>
        <taxon>Bacteria</taxon>
        <taxon>Pseudomonadati</taxon>
        <taxon>Pseudomonadota</taxon>
        <taxon>Gammaproteobacteria</taxon>
        <taxon>Legionellales</taxon>
        <taxon>Legionellaceae</taxon>
        <taxon>Legionella</taxon>
    </lineage>
</organism>
<dbReference type="EMBL" id="NBTX02000004">
    <property type="protein sequence ID" value="PNL60897.1"/>
    <property type="molecule type" value="Genomic_DNA"/>
</dbReference>
<accession>A0AAX0WRH8</accession>
<dbReference type="Proteomes" id="UP000192511">
    <property type="component" value="Unassembled WGS sequence"/>
</dbReference>
<sequence length="77" mass="8733">MLEKVESDLSDYSFIKSYRDGLSKSSTFRDQQFPEGDYGSFGRTKKELITLFENIAPSTLASPNATEFLKKAFLLLI</sequence>
<name>A0AAX0WRH8_9GAMM</name>
<gene>
    <name evidence="1" type="ORF">A6J39_006520</name>
</gene>